<dbReference type="EMBL" id="VJMH01007185">
    <property type="protein sequence ID" value="KAF0685334.1"/>
    <property type="molecule type" value="Genomic_DNA"/>
</dbReference>
<gene>
    <name evidence="7" type="primary">Aste57867_22754</name>
    <name evidence="6" type="ORF">As57867_022684</name>
    <name evidence="7" type="ORF">ASTE57867_22754</name>
</gene>
<keyword evidence="1" id="KW-0479">Metal-binding</keyword>
<evidence type="ECO:0000313" key="6">
    <source>
        <dbReference type="EMBL" id="KAF0685334.1"/>
    </source>
</evidence>
<feature type="domain" description="RanBP2-type" evidence="5">
    <location>
        <begin position="115"/>
        <end position="134"/>
    </location>
</feature>
<dbReference type="AlphaFoldDB" id="A0A485LL02"/>
<dbReference type="EMBL" id="CAADRA010007211">
    <property type="protein sequence ID" value="VFT99407.1"/>
    <property type="molecule type" value="Genomic_DNA"/>
</dbReference>
<dbReference type="GO" id="GO:0008270">
    <property type="term" value="F:zinc ion binding"/>
    <property type="evidence" value="ECO:0007669"/>
    <property type="project" value="UniProtKB-KW"/>
</dbReference>
<evidence type="ECO:0000313" key="7">
    <source>
        <dbReference type="EMBL" id="VFT99407.1"/>
    </source>
</evidence>
<dbReference type="InterPro" id="IPR001876">
    <property type="entry name" value="Znf_RanBP2"/>
</dbReference>
<proteinExistence type="predicted"/>
<evidence type="ECO:0000256" key="3">
    <source>
        <dbReference type="ARBA" id="ARBA00022833"/>
    </source>
</evidence>
<reference evidence="7 8" key="1">
    <citation type="submission" date="2019-03" db="EMBL/GenBank/DDBJ databases">
        <authorList>
            <person name="Gaulin E."/>
            <person name="Dumas B."/>
        </authorList>
    </citation>
    <scope>NUCLEOTIDE SEQUENCE [LARGE SCALE GENOMIC DNA]</scope>
    <source>
        <strain evidence="7">CBS 568.67</strain>
    </source>
</reference>
<keyword evidence="2" id="KW-0863">Zinc-finger</keyword>
<keyword evidence="3" id="KW-0862">Zinc</keyword>
<name>A0A485LL02_9STRA</name>
<evidence type="ECO:0000313" key="8">
    <source>
        <dbReference type="Proteomes" id="UP000332933"/>
    </source>
</evidence>
<dbReference type="OrthoDB" id="71257at2759"/>
<reference evidence="6" key="2">
    <citation type="submission" date="2019-06" db="EMBL/GenBank/DDBJ databases">
        <title>Genomics analysis of Aphanomyces spp. identifies a new class of oomycete effector associated with host adaptation.</title>
        <authorList>
            <person name="Gaulin E."/>
        </authorList>
    </citation>
    <scope>NUCLEOTIDE SEQUENCE</scope>
    <source>
        <strain evidence="6">CBS 578.67</strain>
    </source>
</reference>
<accession>A0A485LL02</accession>
<evidence type="ECO:0000259" key="5">
    <source>
        <dbReference type="PROSITE" id="PS01358"/>
    </source>
</evidence>
<feature type="region of interest" description="Disordered" evidence="4">
    <location>
        <begin position="215"/>
        <end position="242"/>
    </location>
</feature>
<keyword evidence="8" id="KW-1185">Reference proteome</keyword>
<protein>
    <submittedName>
        <fullName evidence="7">Aste57867_22754 protein</fullName>
    </submittedName>
</protein>
<organism evidence="7 8">
    <name type="scientific">Aphanomyces stellatus</name>
    <dbReference type="NCBI Taxonomy" id="120398"/>
    <lineage>
        <taxon>Eukaryota</taxon>
        <taxon>Sar</taxon>
        <taxon>Stramenopiles</taxon>
        <taxon>Oomycota</taxon>
        <taxon>Saprolegniomycetes</taxon>
        <taxon>Saprolegniales</taxon>
        <taxon>Verrucalvaceae</taxon>
        <taxon>Aphanomyces</taxon>
    </lineage>
</organism>
<dbReference type="Proteomes" id="UP000332933">
    <property type="component" value="Unassembled WGS sequence"/>
</dbReference>
<evidence type="ECO:0000256" key="4">
    <source>
        <dbReference type="SAM" id="MobiDB-lite"/>
    </source>
</evidence>
<evidence type="ECO:0000256" key="2">
    <source>
        <dbReference type="ARBA" id="ARBA00022771"/>
    </source>
</evidence>
<evidence type="ECO:0000256" key="1">
    <source>
        <dbReference type="ARBA" id="ARBA00022723"/>
    </source>
</evidence>
<sequence length="242" mass="26076">MSSTWRLADEVPTDQVIGVAILRMGTTVASAAHVAQISHYLTDQQWLVSAADLRVALHHPTQWTALDIPARLKLAMQEVLDEWDPAPLPSGPINDMALECIPPSPQHAVLEDGSWLCVQCQFRNTYQDSFCTVCFEHYSVSVPMESPTAPSAPDFNDDSDVEIVCAFPVAAEAVCSLMPYPSLEMPPPAPAAAQVIPVPKLDDLSEHFKALAFNKAPPSTARGDATCSSNSSSSESDDEGTL</sequence>
<dbReference type="PROSITE" id="PS01358">
    <property type="entry name" value="ZF_RANBP2_1"/>
    <property type="match status" value="1"/>
</dbReference>